<feature type="transmembrane region" description="Helical" evidence="7">
    <location>
        <begin position="985"/>
        <end position="1004"/>
    </location>
</feature>
<feature type="transmembrane region" description="Helical" evidence="7">
    <location>
        <begin position="1149"/>
        <end position="1174"/>
    </location>
</feature>
<dbReference type="EMBL" id="CAJVPV010005605">
    <property type="protein sequence ID" value="CAG8593465.1"/>
    <property type="molecule type" value="Genomic_DNA"/>
</dbReference>
<dbReference type="PANTHER" id="PTHR10582">
    <property type="entry name" value="TRANSIENT RECEPTOR POTENTIAL ION CHANNEL PROTEIN"/>
    <property type="match status" value="1"/>
</dbReference>
<sequence length="1376" mass="158175">MNTRANCPPIASPLGRNYQSLYSFTRHVAISPDGKKIVTFNPEKSEFEIYNDDNLTQHLIKFGYDIGKNENSNQTIGWSLAISNCIDDSDRLIALSRFDSRDIWHENRTKSSQVDEEIGTTHIAPRTWIILESSKTEIISSFQNVGGVVRFLESDMEISGQALIVAVNASGIYKTSIKCKAQTVNDPFFTPSSIFQNETNSIEQFFLPKQLSVSLLSSERWESGLMLLQTSIIKNHFLISGYKDHCHAVEMYSLITGELEMVFQRREPSYLPAVPRGKPIFAISQNELMLAFCRGTNAVTIYMMENGLEVATKELDGQYFNRIISIDFIENDNKLLIILENESEFEKRENNYVFVVWDLFSTSRKAVRQASYSETQDYPLNADSAHRLINSRGKILAVTNWGGIFSLLEHPGIVAILNDTPSSQLVNINLPTHEDAHPVFLLNGERIEETSVVEQKAIINDIEPWHPNKQYNRLFSYLDESKQTQLIVGPNTVQVWKIRKDKYGTPQRTLEFIWAKESIGSSRMHIRQLQIGHYEFVLTLSIPSSERSSIFESRTIHWPSNENTLRNACQSLHFLVNKKEFIIGNKNANRCEYLIDHTQQLIRRFIKKHSLFRLTDIRYNITKDLIQARQESLIQRILSENISGKNSCIHIPRLYEWLESPQETYGDSIDSKLKQNKSTLTDLQCAIESANSAAIVELLLEYYTDNAGDFNNPGWMFTVTSAIPYLYKHNLGDLVLKIFKKPCFGTTEAYMPPLHISEEDQKAGNNAESVHVINVRPGLARKSEPKIMNCLTKAFCGIFGRTQEEIVFDNPAKDDRIFSDRKVYMVPLPDFTVLPESTVHPYCSPDYNNDKRRLPLQLLRILFWPRLRVISDEEKYSSFLHVIDHEKDPDFYSVPSMNAVTDFKWTDARKYFARQVTIYILFSISFIIRSISYIVDAPIQDIYNKLPHTNILSSMALVFMIYFGYYLLATEAVQIKRMGLVKHINLYNIFDLVSVLAPLTVVAIKEGLINVAAEPFQISLAFTVLIMWMQLLLLMRYFKYVGHYIYIIIHILNSIWPFFAFMLIVVIGFGHAMFVLLHKADPSSFRIDSYSIVDPNNVTNNLFPDYQIQHQVDQNSRLDNYYSFFFSSVEAVFFWTNGRWDQINQWDNYALDVMTILGSLVLVLIFQNMLIAFMNGAFDSANEHGRNAVQNFRADLIFEYETLEKPLCHKLRNPRYIYYIPNPNLVNSWLSDIAKDKKTNDGGRFDEEDNNFDSEFDDKLPNSEPKCDTYIELFDEEDKSSKLSLPSLSITGPREITRSSSPYVNIYNGDVNTLEGSVAEVTDLKFDGYLGVEKSSHERMMHNLEGGIVQRLNAIENGFAERLSNLENLLLSLKKT</sequence>
<keyword evidence="5 7" id="KW-0472">Membrane</keyword>
<evidence type="ECO:0000256" key="5">
    <source>
        <dbReference type="ARBA" id="ARBA00023136"/>
    </source>
</evidence>
<feature type="domain" description="Ion transport" evidence="8">
    <location>
        <begin position="921"/>
        <end position="1184"/>
    </location>
</feature>
<dbReference type="GO" id="GO:0005216">
    <property type="term" value="F:monoatomic ion channel activity"/>
    <property type="evidence" value="ECO:0007669"/>
    <property type="project" value="InterPro"/>
</dbReference>
<dbReference type="PANTHER" id="PTHR10582:SF2">
    <property type="entry name" value="INACTIVE"/>
    <property type="match status" value="1"/>
</dbReference>
<evidence type="ECO:0000256" key="6">
    <source>
        <dbReference type="SAM" id="MobiDB-lite"/>
    </source>
</evidence>
<organism evidence="9 10">
    <name type="scientific">Acaulospora morrowiae</name>
    <dbReference type="NCBI Taxonomy" id="94023"/>
    <lineage>
        <taxon>Eukaryota</taxon>
        <taxon>Fungi</taxon>
        <taxon>Fungi incertae sedis</taxon>
        <taxon>Mucoromycota</taxon>
        <taxon>Glomeromycotina</taxon>
        <taxon>Glomeromycetes</taxon>
        <taxon>Diversisporales</taxon>
        <taxon>Acaulosporaceae</taxon>
        <taxon>Acaulospora</taxon>
    </lineage>
</organism>
<dbReference type="SUPFAM" id="SSF50978">
    <property type="entry name" value="WD40 repeat-like"/>
    <property type="match status" value="1"/>
</dbReference>
<name>A0A9N9C9W9_9GLOM</name>
<evidence type="ECO:0000256" key="4">
    <source>
        <dbReference type="ARBA" id="ARBA00022989"/>
    </source>
</evidence>
<feature type="region of interest" description="Disordered" evidence="6">
    <location>
        <begin position="1240"/>
        <end position="1259"/>
    </location>
</feature>
<evidence type="ECO:0000259" key="8">
    <source>
        <dbReference type="Pfam" id="PF00520"/>
    </source>
</evidence>
<dbReference type="OrthoDB" id="2433234at2759"/>
<dbReference type="InterPro" id="IPR036322">
    <property type="entry name" value="WD40_repeat_dom_sf"/>
</dbReference>
<dbReference type="GO" id="GO:0098703">
    <property type="term" value="P:calcium ion import across plasma membrane"/>
    <property type="evidence" value="ECO:0007669"/>
    <property type="project" value="TreeGrafter"/>
</dbReference>
<evidence type="ECO:0000256" key="2">
    <source>
        <dbReference type="ARBA" id="ARBA00022692"/>
    </source>
</evidence>
<keyword evidence="3" id="KW-0677">Repeat</keyword>
<feature type="transmembrane region" description="Helical" evidence="7">
    <location>
        <begin position="955"/>
        <end position="973"/>
    </location>
</feature>
<keyword evidence="4 7" id="KW-1133">Transmembrane helix</keyword>
<accession>A0A9N9C9W9</accession>
<reference evidence="9" key="1">
    <citation type="submission" date="2021-06" db="EMBL/GenBank/DDBJ databases">
        <authorList>
            <person name="Kallberg Y."/>
            <person name="Tangrot J."/>
            <person name="Rosling A."/>
        </authorList>
    </citation>
    <scope>NUCLEOTIDE SEQUENCE</scope>
    <source>
        <strain evidence="9">CL551</strain>
    </source>
</reference>
<comment type="caution">
    <text evidence="9">The sequence shown here is derived from an EMBL/GenBank/DDBJ whole genome shotgun (WGS) entry which is preliminary data.</text>
</comment>
<feature type="transmembrane region" description="Helical" evidence="7">
    <location>
        <begin position="1016"/>
        <end position="1034"/>
    </location>
</feature>
<evidence type="ECO:0000313" key="9">
    <source>
        <dbReference type="EMBL" id="CAG8593465.1"/>
    </source>
</evidence>
<dbReference type="InterPro" id="IPR024862">
    <property type="entry name" value="TRPV"/>
</dbReference>
<gene>
    <name evidence="9" type="ORF">AMORRO_LOCUS7451</name>
</gene>
<keyword evidence="2 7" id="KW-0812">Transmembrane</keyword>
<evidence type="ECO:0000256" key="1">
    <source>
        <dbReference type="ARBA" id="ARBA00004141"/>
    </source>
</evidence>
<dbReference type="InterPro" id="IPR005821">
    <property type="entry name" value="Ion_trans_dom"/>
</dbReference>
<evidence type="ECO:0000313" key="10">
    <source>
        <dbReference type="Proteomes" id="UP000789342"/>
    </source>
</evidence>
<dbReference type="Proteomes" id="UP000789342">
    <property type="component" value="Unassembled WGS sequence"/>
</dbReference>
<evidence type="ECO:0000256" key="7">
    <source>
        <dbReference type="SAM" id="Phobius"/>
    </source>
</evidence>
<feature type="transmembrane region" description="Helical" evidence="7">
    <location>
        <begin position="916"/>
        <end position="935"/>
    </location>
</feature>
<protein>
    <submittedName>
        <fullName evidence="9">3019_t:CDS:1</fullName>
    </submittedName>
</protein>
<keyword evidence="10" id="KW-1185">Reference proteome</keyword>
<proteinExistence type="predicted"/>
<dbReference type="Pfam" id="PF00520">
    <property type="entry name" value="Ion_trans"/>
    <property type="match status" value="1"/>
</dbReference>
<comment type="subcellular location">
    <subcellularLocation>
        <location evidence="1">Membrane</location>
        <topology evidence="1">Multi-pass membrane protein</topology>
    </subcellularLocation>
</comment>
<feature type="transmembrane region" description="Helical" evidence="7">
    <location>
        <begin position="1055"/>
        <end position="1077"/>
    </location>
</feature>
<feature type="compositionally biased region" description="Acidic residues" evidence="6">
    <location>
        <begin position="1246"/>
        <end position="1256"/>
    </location>
</feature>
<evidence type="ECO:0000256" key="3">
    <source>
        <dbReference type="ARBA" id="ARBA00022737"/>
    </source>
</evidence>
<dbReference type="GO" id="GO:0005886">
    <property type="term" value="C:plasma membrane"/>
    <property type="evidence" value="ECO:0007669"/>
    <property type="project" value="TreeGrafter"/>
</dbReference>